<evidence type="ECO:0000313" key="1">
    <source>
        <dbReference type="EMBL" id="KAF2227070.1"/>
    </source>
</evidence>
<keyword evidence="2" id="KW-1185">Reference proteome</keyword>
<protein>
    <submittedName>
        <fullName evidence="1">Uncharacterized protein</fullName>
    </submittedName>
</protein>
<name>A0A6A6GNK1_9PEZI</name>
<evidence type="ECO:0000313" key="2">
    <source>
        <dbReference type="Proteomes" id="UP000799538"/>
    </source>
</evidence>
<organism evidence="1 2">
    <name type="scientific">Elsinoe ampelina</name>
    <dbReference type="NCBI Taxonomy" id="302913"/>
    <lineage>
        <taxon>Eukaryota</taxon>
        <taxon>Fungi</taxon>
        <taxon>Dikarya</taxon>
        <taxon>Ascomycota</taxon>
        <taxon>Pezizomycotina</taxon>
        <taxon>Dothideomycetes</taxon>
        <taxon>Dothideomycetidae</taxon>
        <taxon>Myriangiales</taxon>
        <taxon>Elsinoaceae</taxon>
        <taxon>Elsinoe</taxon>
    </lineage>
</organism>
<proteinExistence type="predicted"/>
<accession>A0A6A6GNK1</accession>
<sequence>MCPTWASFAPQASTILPRAPTLISKQRSTLRYWSSCGSSSPTFGPAAFNLGLVESGENIRAVFFCPILRKPSRVAGPDTNFHSEGQRLFNLRHRFTGNLALPQRSSLKHAFLGTSSVPEYTFAFFYNTSRVSSTSPCPIISFTLRQQPKSFAI</sequence>
<dbReference type="Proteomes" id="UP000799538">
    <property type="component" value="Unassembled WGS sequence"/>
</dbReference>
<reference evidence="2" key="1">
    <citation type="journal article" date="2020" name="Stud. Mycol.">
        <title>101 Dothideomycetes genomes: A test case for predicting lifestyles and emergence of pathogens.</title>
        <authorList>
            <person name="Haridas S."/>
            <person name="Albert R."/>
            <person name="Binder M."/>
            <person name="Bloem J."/>
            <person name="LaButti K."/>
            <person name="Salamov A."/>
            <person name="Andreopoulos B."/>
            <person name="Baker S."/>
            <person name="Barry K."/>
            <person name="Bills G."/>
            <person name="Bluhm B."/>
            <person name="Cannon C."/>
            <person name="Castanera R."/>
            <person name="Culley D."/>
            <person name="Daum C."/>
            <person name="Ezra D."/>
            <person name="Gonzalez J."/>
            <person name="Henrissat B."/>
            <person name="Kuo A."/>
            <person name="Liang C."/>
            <person name="Lipzen A."/>
            <person name="Lutzoni F."/>
            <person name="Magnuson J."/>
            <person name="Mondo S."/>
            <person name="Nolan M."/>
            <person name="Ohm R."/>
            <person name="Pangilinan J."/>
            <person name="Park H.-J."/>
            <person name="Ramirez L."/>
            <person name="Alfaro M."/>
            <person name="Sun H."/>
            <person name="Tritt A."/>
            <person name="Yoshinaga Y."/>
            <person name="Zwiers L.-H."/>
            <person name="Turgeon B."/>
            <person name="Goodwin S."/>
            <person name="Spatafora J."/>
            <person name="Crous P."/>
            <person name="Grigoriev I."/>
        </authorList>
    </citation>
    <scope>NUCLEOTIDE SEQUENCE [LARGE SCALE GENOMIC DNA]</scope>
    <source>
        <strain evidence="2">CECT 20119</strain>
    </source>
</reference>
<gene>
    <name evidence="1" type="ORF">BDZ85DRAFT_58110</name>
</gene>
<dbReference type="AlphaFoldDB" id="A0A6A6GNK1"/>
<dbReference type="EMBL" id="ML992502">
    <property type="protein sequence ID" value="KAF2227070.1"/>
    <property type="molecule type" value="Genomic_DNA"/>
</dbReference>